<dbReference type="Pfam" id="PF02771">
    <property type="entry name" value="Acyl-CoA_dh_N"/>
    <property type="match status" value="1"/>
</dbReference>
<evidence type="ECO:0000259" key="10">
    <source>
        <dbReference type="Pfam" id="PF02771"/>
    </source>
</evidence>
<evidence type="ECO:0000313" key="12">
    <source>
        <dbReference type="Proteomes" id="UP000030377"/>
    </source>
</evidence>
<dbReference type="InterPro" id="IPR050741">
    <property type="entry name" value="Acyl-CoA_dehydrogenase"/>
</dbReference>
<evidence type="ECO:0000256" key="7">
    <source>
        <dbReference type="RuleBase" id="RU362125"/>
    </source>
</evidence>
<protein>
    <submittedName>
        <fullName evidence="11">Acyl-CoA dehydrogenase</fullName>
    </submittedName>
</protein>
<comment type="subunit">
    <text evidence="3">Homodimer.</text>
</comment>
<dbReference type="EMBL" id="JRPN01000014">
    <property type="protein sequence ID" value="KGT79258.1"/>
    <property type="molecule type" value="Genomic_DNA"/>
</dbReference>
<evidence type="ECO:0000256" key="1">
    <source>
        <dbReference type="ARBA" id="ARBA00001974"/>
    </source>
</evidence>
<dbReference type="STRING" id="375.BKD09_RS35390"/>
<dbReference type="SUPFAM" id="SSF47203">
    <property type="entry name" value="Acyl-CoA dehydrogenase C-terminal domain-like"/>
    <property type="match status" value="1"/>
</dbReference>
<comment type="similarity">
    <text evidence="2 7">Belongs to the acyl-CoA dehydrogenase family.</text>
</comment>
<comment type="caution">
    <text evidence="11">The sequence shown here is derived from an EMBL/GenBank/DDBJ whole genome shotgun (WGS) entry which is preliminary data.</text>
</comment>
<dbReference type="Gene3D" id="2.40.110.10">
    <property type="entry name" value="Butyryl-CoA Dehydrogenase, subunit A, domain 2"/>
    <property type="match status" value="1"/>
</dbReference>
<feature type="domain" description="Acyl-CoA oxidase/dehydrogenase middle" evidence="9">
    <location>
        <begin position="143"/>
        <end position="237"/>
    </location>
</feature>
<dbReference type="PANTHER" id="PTHR48083">
    <property type="entry name" value="MEDIUM-CHAIN SPECIFIC ACYL-COA DEHYDROGENASE, MITOCHONDRIAL-RELATED"/>
    <property type="match status" value="1"/>
</dbReference>
<dbReference type="GO" id="GO:0033539">
    <property type="term" value="P:fatty acid beta-oxidation using acyl-CoA dehydrogenase"/>
    <property type="evidence" value="ECO:0007669"/>
    <property type="project" value="TreeGrafter"/>
</dbReference>
<keyword evidence="5 7" id="KW-0274">FAD</keyword>
<dbReference type="Proteomes" id="UP000030377">
    <property type="component" value="Unassembled WGS sequence"/>
</dbReference>
<dbReference type="Gene3D" id="1.20.140.10">
    <property type="entry name" value="Butyryl-CoA Dehydrogenase, subunit A, domain 3"/>
    <property type="match status" value="1"/>
</dbReference>
<dbReference type="FunFam" id="2.40.110.10:FF:000002">
    <property type="entry name" value="Acyl-CoA dehydrogenase fadE12"/>
    <property type="match status" value="1"/>
</dbReference>
<dbReference type="Pfam" id="PF02770">
    <property type="entry name" value="Acyl-CoA_dh_M"/>
    <property type="match status" value="1"/>
</dbReference>
<evidence type="ECO:0000313" key="11">
    <source>
        <dbReference type="EMBL" id="KGT79258.1"/>
    </source>
</evidence>
<evidence type="ECO:0000256" key="6">
    <source>
        <dbReference type="ARBA" id="ARBA00023002"/>
    </source>
</evidence>
<evidence type="ECO:0000256" key="2">
    <source>
        <dbReference type="ARBA" id="ARBA00009347"/>
    </source>
</evidence>
<accession>A0A0A3Z036</accession>
<dbReference type="InterPro" id="IPR009075">
    <property type="entry name" value="AcylCo_DH/oxidase_C"/>
</dbReference>
<dbReference type="GO" id="GO:0003995">
    <property type="term" value="F:acyl-CoA dehydrogenase activity"/>
    <property type="evidence" value="ECO:0007669"/>
    <property type="project" value="TreeGrafter"/>
</dbReference>
<dbReference type="Pfam" id="PF00441">
    <property type="entry name" value="Acyl-CoA_dh_1"/>
    <property type="match status" value="1"/>
</dbReference>
<feature type="domain" description="Acyl-CoA dehydrogenase/oxidase C-terminal" evidence="8">
    <location>
        <begin position="256"/>
        <end position="406"/>
    </location>
</feature>
<dbReference type="eggNOG" id="COG1960">
    <property type="taxonomic scope" value="Bacteria"/>
</dbReference>
<dbReference type="PANTHER" id="PTHR48083:SF13">
    <property type="entry name" value="ACYL-COA DEHYDROGENASE FAMILY MEMBER 11"/>
    <property type="match status" value="1"/>
</dbReference>
<evidence type="ECO:0000259" key="9">
    <source>
        <dbReference type="Pfam" id="PF02770"/>
    </source>
</evidence>
<dbReference type="AlphaFoldDB" id="A0A0A3Z036"/>
<dbReference type="InterPro" id="IPR046373">
    <property type="entry name" value="Acyl-CoA_Oxase/DH_mid-dom_sf"/>
</dbReference>
<dbReference type="InterPro" id="IPR009100">
    <property type="entry name" value="AcylCoA_DH/oxidase_NM_dom_sf"/>
</dbReference>
<dbReference type="InterPro" id="IPR013786">
    <property type="entry name" value="AcylCoA_DH/ox_N"/>
</dbReference>
<sequence>MDFQHSARSLELQERVRQFMLTHVEPVEELYYEQVKPEATRYKTPAVLQDLKRLAREQGLWNLFLSGEHGQDPNNQDPNNTGLTNLEYAPVKEIMGRILWAPEIFNCSAPDVGNMEVLANYGTPAQQERWLKPLLEGRIRSGFSMTEPQVASSDATNIQCEIKRDGSDYVINGRKWFTSGAMNEDCEILIVMGKTAPDDPDRHRQQSMILVPKATPGVRIVRDMLTYGYDDAPVGHPEIVYENVRVPAENILLGEGGGFEIAQGRLGPGRIHHCMRLIGCAQRALELMCQRSVSRTAFGKPLADQGSVREDIAHSFCEIAQARLLTLQAADKMDREGNKSARDLIAAAKIVVPSMAARVIDRAIQIHGAAGVSQDTFLARAYVYARFIRIGDGPDQVHLAAVGKELIKRGGQF</sequence>
<name>A0A0A3Z036_BRAJP</name>
<feature type="domain" description="Acyl-CoA dehydrogenase/oxidase N-terminal" evidence="10">
    <location>
        <begin position="10"/>
        <end position="137"/>
    </location>
</feature>
<dbReference type="Gene3D" id="1.10.540.10">
    <property type="entry name" value="Acyl-CoA dehydrogenase/oxidase, N-terminal domain"/>
    <property type="match status" value="1"/>
</dbReference>
<dbReference type="InterPro" id="IPR036250">
    <property type="entry name" value="AcylCo_DH-like_C"/>
</dbReference>
<dbReference type="GO" id="GO:0005737">
    <property type="term" value="C:cytoplasm"/>
    <property type="evidence" value="ECO:0007669"/>
    <property type="project" value="TreeGrafter"/>
</dbReference>
<dbReference type="RefSeq" id="WP_041956070.1">
    <property type="nucleotide sequence ID" value="NZ_JRPN01000014.1"/>
</dbReference>
<proteinExistence type="inferred from homology"/>
<dbReference type="InterPro" id="IPR037069">
    <property type="entry name" value="AcylCoA_DH/ox_N_sf"/>
</dbReference>
<evidence type="ECO:0000256" key="5">
    <source>
        <dbReference type="ARBA" id="ARBA00022827"/>
    </source>
</evidence>
<keyword evidence="6 7" id="KW-0560">Oxidoreductase</keyword>
<gene>
    <name evidence="11" type="ORF">MA20_16145</name>
</gene>
<evidence type="ECO:0000256" key="3">
    <source>
        <dbReference type="ARBA" id="ARBA00011738"/>
    </source>
</evidence>
<comment type="cofactor">
    <cofactor evidence="1 7">
        <name>FAD</name>
        <dbReference type="ChEBI" id="CHEBI:57692"/>
    </cofactor>
</comment>
<dbReference type="SUPFAM" id="SSF56645">
    <property type="entry name" value="Acyl-CoA dehydrogenase NM domain-like"/>
    <property type="match status" value="1"/>
</dbReference>
<keyword evidence="4 7" id="KW-0285">Flavoprotein</keyword>
<evidence type="ECO:0000256" key="4">
    <source>
        <dbReference type="ARBA" id="ARBA00022630"/>
    </source>
</evidence>
<dbReference type="GO" id="GO:0050660">
    <property type="term" value="F:flavin adenine dinucleotide binding"/>
    <property type="evidence" value="ECO:0007669"/>
    <property type="project" value="InterPro"/>
</dbReference>
<dbReference type="InterPro" id="IPR006091">
    <property type="entry name" value="Acyl-CoA_Oxase/DH_mid-dom"/>
</dbReference>
<organism evidence="11 12">
    <name type="scientific">Bradyrhizobium japonicum</name>
    <dbReference type="NCBI Taxonomy" id="375"/>
    <lineage>
        <taxon>Bacteria</taxon>
        <taxon>Pseudomonadati</taxon>
        <taxon>Pseudomonadota</taxon>
        <taxon>Alphaproteobacteria</taxon>
        <taxon>Hyphomicrobiales</taxon>
        <taxon>Nitrobacteraceae</taxon>
        <taxon>Bradyrhizobium</taxon>
    </lineage>
</organism>
<evidence type="ECO:0000259" key="8">
    <source>
        <dbReference type="Pfam" id="PF00441"/>
    </source>
</evidence>
<reference evidence="11 12" key="1">
    <citation type="submission" date="2014-09" db="EMBL/GenBank/DDBJ databases">
        <title>Draft genome of Bradyrhizobium japonicum Is-34.</title>
        <authorList>
            <person name="Tsurumaru H."/>
            <person name="Yamakawa T."/>
            <person name="Hashimoto S."/>
            <person name="Okizaki K."/>
            <person name="Kanesaki Y."/>
            <person name="Yoshikawa H."/>
            <person name="Yajima S."/>
        </authorList>
    </citation>
    <scope>NUCLEOTIDE SEQUENCE [LARGE SCALE GENOMIC DNA]</scope>
    <source>
        <strain evidence="11 12">Is-34</strain>
    </source>
</reference>